<evidence type="ECO:0000313" key="5">
    <source>
        <dbReference type="Proteomes" id="UP000216998"/>
    </source>
</evidence>
<dbReference type="PANTHER" id="PTHR42932">
    <property type="entry name" value="GENERAL STRESS PROTEIN 20U"/>
    <property type="match status" value="1"/>
</dbReference>
<feature type="domain" description="Ferritin/DPS" evidence="3">
    <location>
        <begin position="18"/>
        <end position="155"/>
    </location>
</feature>
<dbReference type="SUPFAM" id="SSF47240">
    <property type="entry name" value="Ferritin-like"/>
    <property type="match status" value="1"/>
</dbReference>
<dbReference type="RefSeq" id="WP_094453905.1">
    <property type="nucleotide sequence ID" value="NZ_NOXU01000021.1"/>
</dbReference>
<dbReference type="NCBIfam" id="NF006975">
    <property type="entry name" value="PRK09448.1"/>
    <property type="match status" value="1"/>
</dbReference>
<dbReference type="PIRSF" id="PIRSF005900">
    <property type="entry name" value="Dps"/>
    <property type="match status" value="1"/>
</dbReference>
<protein>
    <submittedName>
        <fullName evidence="4">DNA starvation/stationary phase protection protein Dps</fullName>
    </submittedName>
</protein>
<gene>
    <name evidence="4" type="ORF">CHU95_03800</name>
</gene>
<evidence type="ECO:0000256" key="2">
    <source>
        <dbReference type="RuleBase" id="RU003875"/>
    </source>
</evidence>
<dbReference type="PRINTS" id="PR01346">
    <property type="entry name" value="HELNAPAPROT"/>
</dbReference>
<dbReference type="InterPro" id="IPR002177">
    <property type="entry name" value="DPS_DNA-bd"/>
</dbReference>
<evidence type="ECO:0000313" key="4">
    <source>
        <dbReference type="EMBL" id="OYQ36695.1"/>
    </source>
</evidence>
<sequence length="159" mass="17333">MHYTHNTLSENIRGQSVELLNRHLAAAIDLHAQVKQAHWNVRGSSFSAVHELFDNAAIEVETYSDLIAERAAALGGTAHGTVHIAAERSFLLPYPLGVAEAREHIFALSQAVSAFGQSVREAIGLSTTHGDPVTADLFTQVARGMDRQLWLIESHSVRS</sequence>
<dbReference type="InterPro" id="IPR012347">
    <property type="entry name" value="Ferritin-like"/>
</dbReference>
<dbReference type="GO" id="GO:0016722">
    <property type="term" value="F:oxidoreductase activity, acting on metal ions"/>
    <property type="evidence" value="ECO:0007669"/>
    <property type="project" value="InterPro"/>
</dbReference>
<name>A0A255Z723_9PROT</name>
<dbReference type="InterPro" id="IPR008331">
    <property type="entry name" value="Ferritin_DPS_dom"/>
</dbReference>
<dbReference type="EMBL" id="NOXU01000021">
    <property type="protein sequence ID" value="OYQ36695.1"/>
    <property type="molecule type" value="Genomic_DNA"/>
</dbReference>
<comment type="caution">
    <text evidence="4">The sequence shown here is derived from an EMBL/GenBank/DDBJ whole genome shotgun (WGS) entry which is preliminary data.</text>
</comment>
<dbReference type="Proteomes" id="UP000216998">
    <property type="component" value="Unassembled WGS sequence"/>
</dbReference>
<dbReference type="Pfam" id="PF00210">
    <property type="entry name" value="Ferritin"/>
    <property type="match status" value="1"/>
</dbReference>
<dbReference type="Gene3D" id="1.20.1260.10">
    <property type="match status" value="1"/>
</dbReference>
<dbReference type="InterPro" id="IPR009078">
    <property type="entry name" value="Ferritin-like_SF"/>
</dbReference>
<evidence type="ECO:0000259" key="3">
    <source>
        <dbReference type="Pfam" id="PF00210"/>
    </source>
</evidence>
<accession>A0A255Z723</accession>
<proteinExistence type="inferred from homology"/>
<comment type="similarity">
    <text evidence="1 2">Belongs to the Dps family.</text>
</comment>
<evidence type="ECO:0000256" key="1">
    <source>
        <dbReference type="ARBA" id="ARBA00009497"/>
    </source>
</evidence>
<keyword evidence="5" id="KW-1185">Reference proteome</keyword>
<reference evidence="4 5" key="1">
    <citation type="submission" date="2017-07" db="EMBL/GenBank/DDBJ databases">
        <title>Niveispirillum cyanobacteriorum sp. nov., isolated from cyanobacterial aggregates in a eutrophic lake.</title>
        <authorList>
            <person name="Cai H."/>
        </authorList>
    </citation>
    <scope>NUCLEOTIDE SEQUENCE [LARGE SCALE GENOMIC DNA]</scope>
    <source>
        <strain evidence="5">TH1-14</strain>
    </source>
</reference>
<dbReference type="AlphaFoldDB" id="A0A255Z723"/>
<dbReference type="PANTHER" id="PTHR42932:SF3">
    <property type="entry name" value="DNA PROTECTION DURING STARVATION PROTEIN"/>
    <property type="match status" value="1"/>
</dbReference>
<dbReference type="GO" id="GO:0008199">
    <property type="term" value="F:ferric iron binding"/>
    <property type="evidence" value="ECO:0007669"/>
    <property type="project" value="InterPro"/>
</dbReference>
<dbReference type="PROSITE" id="PS00818">
    <property type="entry name" value="DPS_1"/>
    <property type="match status" value="1"/>
</dbReference>
<dbReference type="OrthoDB" id="9797687at2"/>
<dbReference type="CDD" id="cd01043">
    <property type="entry name" value="DPS"/>
    <property type="match status" value="1"/>
</dbReference>
<dbReference type="InterPro" id="IPR023188">
    <property type="entry name" value="DPS_DNA-bd_CS"/>
</dbReference>
<organism evidence="4 5">
    <name type="scientific">Niveispirillum lacus</name>
    <dbReference type="NCBI Taxonomy" id="1981099"/>
    <lineage>
        <taxon>Bacteria</taxon>
        <taxon>Pseudomonadati</taxon>
        <taxon>Pseudomonadota</taxon>
        <taxon>Alphaproteobacteria</taxon>
        <taxon>Rhodospirillales</taxon>
        <taxon>Azospirillaceae</taxon>
        <taxon>Niveispirillum</taxon>
    </lineage>
</organism>